<evidence type="ECO:0000256" key="1">
    <source>
        <dbReference type="SAM" id="Phobius"/>
    </source>
</evidence>
<comment type="caution">
    <text evidence="2">The sequence shown here is derived from an EMBL/GenBank/DDBJ whole genome shotgun (WGS) entry which is preliminary data.</text>
</comment>
<dbReference type="RefSeq" id="WP_115362606.1">
    <property type="nucleotide sequence ID" value="NZ_QDKL01000003.1"/>
</dbReference>
<keyword evidence="1" id="KW-0472">Membrane</keyword>
<proteinExistence type="predicted"/>
<evidence type="ECO:0000313" key="3">
    <source>
        <dbReference type="Proteomes" id="UP000443582"/>
    </source>
</evidence>
<dbReference type="Proteomes" id="UP000443582">
    <property type="component" value="Unassembled WGS sequence"/>
</dbReference>
<gene>
    <name evidence="2" type="ORF">DAY19_11565</name>
</gene>
<accession>A0ABY0ICE2</accession>
<keyword evidence="1" id="KW-0812">Transmembrane</keyword>
<keyword evidence="1" id="KW-1133">Transmembrane helix</keyword>
<dbReference type="EMBL" id="QDKL01000003">
    <property type="protein sequence ID" value="RZF20616.1"/>
    <property type="molecule type" value="Genomic_DNA"/>
</dbReference>
<protein>
    <submittedName>
        <fullName evidence="2">Uncharacterized protein</fullName>
    </submittedName>
</protein>
<reference evidence="3" key="1">
    <citation type="journal article" date="2019" name="Int. J. Syst. Evol. Microbiol.">
        <title>Halobacteriovorax valvorus sp. nov., a novel prokaryotic predator isolated from coastal seawater of China.</title>
        <authorList>
            <person name="Chen M.-X."/>
        </authorList>
    </citation>
    <scope>NUCLEOTIDE SEQUENCE [LARGE SCALE GENOMIC DNA]</scope>
    <source>
        <strain evidence="3">BL9</strain>
    </source>
</reference>
<keyword evidence="3" id="KW-1185">Reference proteome</keyword>
<feature type="transmembrane region" description="Helical" evidence="1">
    <location>
        <begin position="49"/>
        <end position="68"/>
    </location>
</feature>
<feature type="transmembrane region" description="Helical" evidence="1">
    <location>
        <begin position="12"/>
        <end position="29"/>
    </location>
</feature>
<evidence type="ECO:0000313" key="2">
    <source>
        <dbReference type="EMBL" id="RZF20616.1"/>
    </source>
</evidence>
<organism evidence="2 3">
    <name type="scientific">Halobacteriovorax vibrionivorans</name>
    <dbReference type="NCBI Taxonomy" id="2152716"/>
    <lineage>
        <taxon>Bacteria</taxon>
        <taxon>Pseudomonadati</taxon>
        <taxon>Bdellovibrionota</taxon>
        <taxon>Bacteriovoracia</taxon>
        <taxon>Bacteriovoracales</taxon>
        <taxon>Halobacteriovoraceae</taxon>
        <taxon>Halobacteriovorax</taxon>
    </lineage>
</organism>
<sequence length="190" mass="21508">MNLEMGKIFAGYLYGLFVFLQSFLCYLVWNDYFIKKYGPKVANAFDGAIIQSLGVVPIAMSLIFFFVLGSQSKIRKRISSDKLIKTHDKLNCEEIARFEVVAMWTNAWALASTITMLGVLGVITHGISSTQFYFSYGSSLALMLIMFPRPKALRMPLGDNVTQFNPDNCIELYSKDEVYDNNDKDKKMSA</sequence>
<name>A0ABY0ICE2_9BACT</name>
<feature type="transmembrane region" description="Helical" evidence="1">
    <location>
        <begin position="107"/>
        <end position="124"/>
    </location>
</feature>